<reference evidence="1 2" key="1">
    <citation type="journal article" date="2013" name="Front. Microbiol.">
        <title>Comparative genomic analyses of the cyanobacterium, Lyngbya aestuarii BL J, a powerful hydrogen producer.</title>
        <authorList>
            <person name="Kothari A."/>
            <person name="Vaughn M."/>
            <person name="Garcia-Pichel F."/>
        </authorList>
    </citation>
    <scope>NUCLEOTIDE SEQUENCE [LARGE SCALE GENOMIC DNA]</scope>
    <source>
        <strain evidence="1 2">BL J</strain>
    </source>
</reference>
<organism evidence="1 2">
    <name type="scientific">Lyngbya aestuarii BL J</name>
    <dbReference type="NCBI Taxonomy" id="1348334"/>
    <lineage>
        <taxon>Bacteria</taxon>
        <taxon>Bacillati</taxon>
        <taxon>Cyanobacteriota</taxon>
        <taxon>Cyanophyceae</taxon>
        <taxon>Oscillatoriophycideae</taxon>
        <taxon>Oscillatoriales</taxon>
        <taxon>Microcoleaceae</taxon>
        <taxon>Lyngbya</taxon>
    </lineage>
</organism>
<evidence type="ECO:0000313" key="1">
    <source>
        <dbReference type="EMBL" id="ERT06780.1"/>
    </source>
</evidence>
<evidence type="ECO:0000313" key="2">
    <source>
        <dbReference type="Proteomes" id="UP000017127"/>
    </source>
</evidence>
<dbReference type="EMBL" id="AUZM01000030">
    <property type="protein sequence ID" value="ERT06780.1"/>
    <property type="molecule type" value="Genomic_DNA"/>
</dbReference>
<proteinExistence type="predicted"/>
<protein>
    <submittedName>
        <fullName evidence="1">Uncharacterized protein</fullName>
    </submittedName>
</protein>
<keyword evidence="2" id="KW-1185">Reference proteome</keyword>
<sequence>MPTFNLLFPDKFDKIEMGIHPTPINSTRKVRELKLEN</sequence>
<comment type="caution">
    <text evidence="1">The sequence shown here is derived from an EMBL/GenBank/DDBJ whole genome shotgun (WGS) entry which is preliminary data.</text>
</comment>
<accession>U7QI70</accession>
<dbReference type="AlphaFoldDB" id="U7QI70"/>
<gene>
    <name evidence="1" type="ORF">M595_3209</name>
</gene>
<name>U7QI70_9CYAN</name>
<dbReference type="Proteomes" id="UP000017127">
    <property type="component" value="Unassembled WGS sequence"/>
</dbReference>